<protein>
    <recommendedName>
        <fullName evidence="6">Ferredoxin--NADP reductase</fullName>
        <shortName evidence="6">FNR</shortName>
        <shortName evidence="6">Fd-NADP(+) reductase</shortName>
        <ecNumber evidence="6">1.18.1.2</ecNumber>
    </recommendedName>
</protein>
<dbReference type="InterPro" id="IPR022890">
    <property type="entry name" value="Fd--NADP_Rdtase_type_2"/>
</dbReference>
<evidence type="ECO:0000256" key="3">
    <source>
        <dbReference type="ARBA" id="ARBA00022857"/>
    </source>
</evidence>
<evidence type="ECO:0000313" key="8">
    <source>
        <dbReference type="EMBL" id="AIJ26185.1"/>
    </source>
</evidence>
<dbReference type="EMBL" id="CP009110">
    <property type="protein sequence ID" value="AIJ26185.1"/>
    <property type="molecule type" value="Genomic_DNA"/>
</dbReference>
<proteinExistence type="inferred from homology"/>
<comment type="caution">
    <text evidence="6">Lacks conserved residue(s) required for the propagation of feature annotation.</text>
</comment>
<dbReference type="HOGENOM" id="CLU_031864_5_5_11"/>
<evidence type="ECO:0000259" key="7">
    <source>
        <dbReference type="Pfam" id="PF07992"/>
    </source>
</evidence>
<comment type="subunit">
    <text evidence="6">Homodimer.</text>
</comment>
<dbReference type="HAMAP" id="MF_01685">
    <property type="entry name" value="FENR2"/>
    <property type="match status" value="1"/>
</dbReference>
<dbReference type="PANTHER" id="PTHR48105">
    <property type="entry name" value="THIOREDOXIN REDUCTASE 1-RELATED-RELATED"/>
    <property type="match status" value="1"/>
</dbReference>
<keyword evidence="3 6" id="KW-0521">NADP</keyword>
<dbReference type="InterPro" id="IPR036188">
    <property type="entry name" value="FAD/NAD-bd_sf"/>
</dbReference>
<comment type="cofactor">
    <cofactor evidence="6">
        <name>FAD</name>
        <dbReference type="ChEBI" id="CHEBI:57692"/>
    </cofactor>
    <text evidence="6">Binds 1 FAD per subunit.</text>
</comment>
<evidence type="ECO:0000256" key="1">
    <source>
        <dbReference type="ARBA" id="ARBA00022630"/>
    </source>
</evidence>
<reference evidence="8 9" key="1">
    <citation type="submission" date="2014-07" db="EMBL/GenBank/DDBJ databases">
        <title>Whole Genome Sequence of the Amycolatopsis methanolica 239.</title>
        <authorList>
            <person name="Tang B."/>
        </authorList>
    </citation>
    <scope>NUCLEOTIDE SEQUENCE [LARGE SCALE GENOMIC DNA]</scope>
    <source>
        <strain evidence="8 9">239</strain>
    </source>
</reference>
<organism evidence="8 9">
    <name type="scientific">Amycolatopsis methanolica 239</name>
    <dbReference type="NCBI Taxonomy" id="1068978"/>
    <lineage>
        <taxon>Bacteria</taxon>
        <taxon>Bacillati</taxon>
        <taxon>Actinomycetota</taxon>
        <taxon>Actinomycetes</taxon>
        <taxon>Pseudonocardiales</taxon>
        <taxon>Pseudonocardiaceae</taxon>
        <taxon>Amycolatopsis</taxon>
        <taxon>Amycolatopsis methanolica group</taxon>
    </lineage>
</organism>
<comment type="catalytic activity">
    <reaction evidence="5">
        <text>[thioredoxin]-dithiol + NADP(+) = [thioredoxin]-disulfide + NADPH + H(+)</text>
        <dbReference type="Rhea" id="RHEA:20345"/>
        <dbReference type="Rhea" id="RHEA-COMP:10698"/>
        <dbReference type="Rhea" id="RHEA-COMP:10700"/>
        <dbReference type="ChEBI" id="CHEBI:15378"/>
        <dbReference type="ChEBI" id="CHEBI:29950"/>
        <dbReference type="ChEBI" id="CHEBI:50058"/>
        <dbReference type="ChEBI" id="CHEBI:57783"/>
        <dbReference type="ChEBI" id="CHEBI:58349"/>
        <dbReference type="EC" id="1.8.1.9"/>
    </reaction>
</comment>
<evidence type="ECO:0000313" key="9">
    <source>
        <dbReference type="Proteomes" id="UP000062973"/>
    </source>
</evidence>
<dbReference type="OrthoDB" id="9806179at2"/>
<name>A0A076N5U3_AMYME</name>
<dbReference type="Pfam" id="PF07992">
    <property type="entry name" value="Pyr_redox_2"/>
    <property type="match status" value="1"/>
</dbReference>
<feature type="binding site" evidence="6">
    <location>
        <position position="36"/>
    </location>
    <ligand>
        <name>FAD</name>
        <dbReference type="ChEBI" id="CHEBI:57692"/>
    </ligand>
</feature>
<evidence type="ECO:0000256" key="5">
    <source>
        <dbReference type="ARBA" id="ARBA00048132"/>
    </source>
</evidence>
<keyword evidence="4 6" id="KW-0560">Oxidoreductase</keyword>
<accession>A0A076N5U3</accession>
<dbReference type="PATRIC" id="fig|1068978.7.peg.6546"/>
<feature type="binding site" evidence="6">
    <location>
        <position position="280"/>
    </location>
    <ligand>
        <name>FAD</name>
        <dbReference type="ChEBI" id="CHEBI:57692"/>
    </ligand>
</feature>
<dbReference type="RefSeq" id="WP_017985024.1">
    <property type="nucleotide sequence ID" value="NZ_AQUL01000001.1"/>
</dbReference>
<evidence type="ECO:0000256" key="6">
    <source>
        <dbReference type="HAMAP-Rule" id="MF_01685"/>
    </source>
</evidence>
<comment type="similarity">
    <text evidence="6">Belongs to the ferredoxin--NADP reductase type 2 family.</text>
</comment>
<gene>
    <name evidence="8" type="primary">trxB</name>
    <name evidence="8" type="ORF">AMETH_6093</name>
</gene>
<keyword evidence="2 6" id="KW-0274">FAD</keyword>
<dbReference type="eggNOG" id="COG0492">
    <property type="taxonomic scope" value="Bacteria"/>
</dbReference>
<evidence type="ECO:0000256" key="2">
    <source>
        <dbReference type="ARBA" id="ARBA00022827"/>
    </source>
</evidence>
<dbReference type="GO" id="GO:0050660">
    <property type="term" value="F:flavin adenine dinucleotide binding"/>
    <property type="evidence" value="ECO:0007669"/>
    <property type="project" value="UniProtKB-UniRule"/>
</dbReference>
<dbReference type="InterPro" id="IPR050097">
    <property type="entry name" value="Ferredoxin-NADP_redctase_2"/>
</dbReference>
<sequence>MSAPTRVDLLLVGAGPVGLFGAYYAGFRGLSVAVMDSLPQVGGQVSALYPQKNIYDIAGFPSVKGQELVDRLFRQAAPFDPLYLLGQQAERLEHRDGKVVVTSHEGVTVEAGAVVITAGVGSASPRPLPCGEQYLGRGLHYFVPDLDVFTGRDVVVVGGGDSAVDWALAAVEKAKSVRLVHRRQAFRAHEHSVAQLHASRCELLLDAQVSALHGDDRVTAVEVGTGEGPVVVPADVVVAALGFKLQLGPIASWGLELRDRSILVDATMATNLPQVYAAGDIATHDGKVKLIAVGFGEVATAVNNAAAVLQPEVGLAPGHSSDAPPAALERVQA</sequence>
<feature type="binding site" evidence="6">
    <location>
        <position position="49"/>
    </location>
    <ligand>
        <name>FAD</name>
        <dbReference type="ChEBI" id="CHEBI:57692"/>
    </ligand>
</feature>
<feature type="binding site" evidence="6">
    <location>
        <position position="44"/>
    </location>
    <ligand>
        <name>FAD</name>
        <dbReference type="ChEBI" id="CHEBI:57692"/>
    </ligand>
</feature>
<dbReference type="GO" id="GO:0004324">
    <property type="term" value="F:ferredoxin-NADP+ reductase activity"/>
    <property type="evidence" value="ECO:0007669"/>
    <property type="project" value="UniProtKB-UniRule"/>
</dbReference>
<dbReference type="PRINTS" id="PR00469">
    <property type="entry name" value="PNDRDTASEII"/>
</dbReference>
<dbReference type="KEGG" id="amq:AMETH_6093"/>
<dbReference type="EC" id="1.18.1.2" evidence="6"/>
<dbReference type="InterPro" id="IPR023753">
    <property type="entry name" value="FAD/NAD-binding_dom"/>
</dbReference>
<dbReference type="AlphaFoldDB" id="A0A076N5U3"/>
<dbReference type="GO" id="GO:0004791">
    <property type="term" value="F:thioredoxin-disulfide reductase (NADPH) activity"/>
    <property type="evidence" value="ECO:0007669"/>
    <property type="project" value="UniProtKB-EC"/>
</dbReference>
<evidence type="ECO:0000256" key="4">
    <source>
        <dbReference type="ARBA" id="ARBA00023002"/>
    </source>
</evidence>
<dbReference type="STRING" id="1068978.AMETH_6093"/>
<dbReference type="GO" id="GO:0050661">
    <property type="term" value="F:NADP binding"/>
    <property type="evidence" value="ECO:0007669"/>
    <property type="project" value="UniProtKB-UniRule"/>
</dbReference>
<keyword evidence="1 6" id="KW-0285">Flavoprotein</keyword>
<keyword evidence="9" id="KW-1185">Reference proteome</keyword>
<dbReference type="Proteomes" id="UP000062973">
    <property type="component" value="Chromosome"/>
</dbReference>
<feature type="binding site" evidence="6">
    <location>
        <position position="89"/>
    </location>
    <ligand>
        <name>FAD</name>
        <dbReference type="ChEBI" id="CHEBI:57692"/>
    </ligand>
</feature>
<feature type="domain" description="FAD/NAD(P)-binding" evidence="7">
    <location>
        <begin position="8"/>
        <end position="292"/>
    </location>
</feature>
<feature type="binding site" evidence="6">
    <location>
        <position position="321"/>
    </location>
    <ligand>
        <name>FAD</name>
        <dbReference type="ChEBI" id="CHEBI:57692"/>
    </ligand>
</feature>
<comment type="catalytic activity">
    <reaction evidence="6">
        <text>2 reduced [2Fe-2S]-[ferredoxin] + NADP(+) + H(+) = 2 oxidized [2Fe-2S]-[ferredoxin] + NADPH</text>
        <dbReference type="Rhea" id="RHEA:20125"/>
        <dbReference type="Rhea" id="RHEA-COMP:10000"/>
        <dbReference type="Rhea" id="RHEA-COMP:10001"/>
        <dbReference type="ChEBI" id="CHEBI:15378"/>
        <dbReference type="ChEBI" id="CHEBI:33737"/>
        <dbReference type="ChEBI" id="CHEBI:33738"/>
        <dbReference type="ChEBI" id="CHEBI:57783"/>
        <dbReference type="ChEBI" id="CHEBI:58349"/>
        <dbReference type="EC" id="1.18.1.2"/>
    </reaction>
</comment>
<dbReference type="SUPFAM" id="SSF51905">
    <property type="entry name" value="FAD/NAD(P)-binding domain"/>
    <property type="match status" value="1"/>
</dbReference>
<dbReference type="PRINTS" id="PR00368">
    <property type="entry name" value="FADPNR"/>
</dbReference>
<dbReference type="Gene3D" id="3.50.50.60">
    <property type="entry name" value="FAD/NAD(P)-binding domain"/>
    <property type="match status" value="2"/>
</dbReference>